<dbReference type="Gene3D" id="1.10.287.130">
    <property type="match status" value="1"/>
</dbReference>
<gene>
    <name evidence="2" type="ORF">Y958_04280</name>
</gene>
<dbReference type="Gene3D" id="3.30.565.10">
    <property type="entry name" value="Histidine kinase-like ATPase, C-terminal domain"/>
    <property type="match status" value="1"/>
</dbReference>
<evidence type="ECO:0000313" key="2">
    <source>
        <dbReference type="EMBL" id="ASG20128.1"/>
    </source>
</evidence>
<dbReference type="Pfam" id="PF10090">
    <property type="entry name" value="HPTransfase"/>
    <property type="match status" value="1"/>
</dbReference>
<dbReference type="InterPro" id="IPR036890">
    <property type="entry name" value="HATPase_C_sf"/>
</dbReference>
<accession>A0A248JPX7</accession>
<keyword evidence="3" id="KW-1185">Reference proteome</keyword>
<evidence type="ECO:0000313" key="3">
    <source>
        <dbReference type="Proteomes" id="UP000197153"/>
    </source>
</evidence>
<dbReference type="RefSeq" id="WP_088871030.1">
    <property type="nucleotide sequence ID" value="NZ_CP022110.1"/>
</dbReference>
<dbReference type="InterPro" id="IPR018762">
    <property type="entry name" value="ChpT_C"/>
</dbReference>
<sequence length="211" mass="22089">MTVSLELHVVELLCSRLCHDLISPVGAIGNGVELIEEMGQSMAEEAMSLIADSADQAARRLRLFRLAYGAAGNSGAFTAAEARTVLGAWFRGGRTRLDWPADVMPGSDGGVLKLALNLGLLAEEAMPYGGVVTVAAGAGGAALSVTAEGRTVSLRDEVREALDGAVAQADLTPRSVQAYVTGRFAEQCGWGIITEAKGAEALRFWLDRRAG</sequence>
<feature type="domain" description="Histidine phosphotransferase ChpT C-terminal" evidence="1">
    <location>
        <begin position="80"/>
        <end position="199"/>
    </location>
</feature>
<protein>
    <recommendedName>
        <fullName evidence="1">Histidine phosphotransferase ChpT C-terminal domain-containing protein</fullName>
    </recommendedName>
</protein>
<proteinExistence type="predicted"/>
<dbReference type="KEGG" id="nao:Y958_04280"/>
<reference evidence="2 3" key="1">
    <citation type="submission" date="2017-06" db="EMBL/GenBank/DDBJ databases">
        <title>Complete genome sequence of Nitrospirillum amazonense strain CBAmC, an endophytic nitrogen-fixing and plant growth-promoting bacterium, isolated from sugarcane.</title>
        <authorList>
            <person name="Schwab S."/>
            <person name="dos Santos Teixeira K.R."/>
            <person name="Simoes Araujo J.L."/>
            <person name="Soares Vidal M."/>
            <person name="Borges de Freitas H.R."/>
            <person name="Rivello Crivelaro A.L."/>
            <person name="Bueno de Camargo Nunes A."/>
            <person name="dos Santos C.M."/>
            <person name="Palmeira da Silva Rosa D."/>
            <person name="da Silva Padilha D."/>
            <person name="da Silva E."/>
            <person name="Araujo Terra L."/>
            <person name="Soares Mendes V."/>
            <person name="Farinelli L."/>
            <person name="Magalhaes Cruz L."/>
            <person name="Baldani J.I."/>
        </authorList>
    </citation>
    <scope>NUCLEOTIDE SEQUENCE [LARGE SCALE GENOMIC DNA]</scope>
    <source>
        <strain evidence="2 3">CBAmC</strain>
    </source>
</reference>
<dbReference type="Proteomes" id="UP000197153">
    <property type="component" value="Chromosome 1"/>
</dbReference>
<evidence type="ECO:0000259" key="1">
    <source>
        <dbReference type="Pfam" id="PF10090"/>
    </source>
</evidence>
<dbReference type="EMBL" id="CP022110">
    <property type="protein sequence ID" value="ASG20128.1"/>
    <property type="molecule type" value="Genomic_DNA"/>
</dbReference>
<name>A0A248JPX7_9PROT</name>
<organism evidence="2 3">
    <name type="scientific">Nitrospirillum viridazoti CBAmc</name>
    <dbReference type="NCBI Taxonomy" id="1441467"/>
    <lineage>
        <taxon>Bacteria</taxon>
        <taxon>Pseudomonadati</taxon>
        <taxon>Pseudomonadota</taxon>
        <taxon>Alphaproteobacteria</taxon>
        <taxon>Rhodospirillales</taxon>
        <taxon>Azospirillaceae</taxon>
        <taxon>Nitrospirillum</taxon>
        <taxon>Nitrospirillum viridazoti</taxon>
    </lineage>
</organism>
<dbReference type="AlphaFoldDB" id="A0A248JPX7"/>